<reference evidence="3" key="1">
    <citation type="submission" date="2016-11" db="UniProtKB">
        <authorList>
            <consortium name="WormBaseParasite"/>
        </authorList>
    </citation>
    <scope>IDENTIFICATION</scope>
</reference>
<feature type="signal peptide" evidence="1">
    <location>
        <begin position="1"/>
        <end position="15"/>
    </location>
</feature>
<dbReference type="InterPro" id="IPR003961">
    <property type="entry name" value="FN3_dom"/>
</dbReference>
<keyword evidence="1" id="KW-0732">Signal</keyword>
<accession>A0A1I7XD79</accession>
<sequence>MIFLALFLPLQAAVSFTVLPYIQIDYAHYFRLAQCQAKCTEKYGIPAKRERHDGSVEQYFDVQSEDCKICEQGCHQHRRSHKKTNRPARSALHDGTKFWLESSADSAPEPVSNLKVIVRPNGTAIVSWSPSAETDSILTYQVVYQAITSRTGCHTEPNSVYLKAVSD</sequence>
<dbReference type="CDD" id="cd00063">
    <property type="entry name" value="FN3"/>
    <property type="match status" value="1"/>
</dbReference>
<dbReference type="Proteomes" id="UP000095283">
    <property type="component" value="Unplaced"/>
</dbReference>
<dbReference type="SUPFAM" id="SSF49265">
    <property type="entry name" value="Fibronectin type III"/>
    <property type="match status" value="1"/>
</dbReference>
<evidence type="ECO:0000313" key="3">
    <source>
        <dbReference type="WBParaSite" id="Hba_15306"/>
    </source>
</evidence>
<evidence type="ECO:0000313" key="2">
    <source>
        <dbReference type="Proteomes" id="UP000095283"/>
    </source>
</evidence>
<organism evidence="2 3">
    <name type="scientific">Heterorhabditis bacteriophora</name>
    <name type="common">Entomopathogenic nematode worm</name>
    <dbReference type="NCBI Taxonomy" id="37862"/>
    <lineage>
        <taxon>Eukaryota</taxon>
        <taxon>Metazoa</taxon>
        <taxon>Ecdysozoa</taxon>
        <taxon>Nematoda</taxon>
        <taxon>Chromadorea</taxon>
        <taxon>Rhabditida</taxon>
        <taxon>Rhabditina</taxon>
        <taxon>Rhabditomorpha</taxon>
        <taxon>Strongyloidea</taxon>
        <taxon>Heterorhabditidae</taxon>
        <taxon>Heterorhabditis</taxon>
    </lineage>
</organism>
<dbReference type="AlphaFoldDB" id="A0A1I7XD79"/>
<keyword evidence="2" id="KW-1185">Reference proteome</keyword>
<protein>
    <submittedName>
        <fullName evidence="3">Fibronectin type-III domain-containing protein</fullName>
    </submittedName>
</protein>
<dbReference type="WBParaSite" id="Hba_15306">
    <property type="protein sequence ID" value="Hba_15306"/>
    <property type="gene ID" value="Hba_15306"/>
</dbReference>
<feature type="chain" id="PRO_5012565735" evidence="1">
    <location>
        <begin position="16"/>
        <end position="167"/>
    </location>
</feature>
<dbReference type="InterPro" id="IPR036116">
    <property type="entry name" value="FN3_sf"/>
</dbReference>
<evidence type="ECO:0000256" key="1">
    <source>
        <dbReference type="SAM" id="SignalP"/>
    </source>
</evidence>
<proteinExistence type="predicted"/>
<name>A0A1I7XD79_HETBA</name>